<protein>
    <submittedName>
        <fullName evidence="1">Zn-dependent hydrolase</fullName>
    </submittedName>
</protein>
<dbReference type="EMBL" id="LWQS01000049">
    <property type="protein sequence ID" value="OAN46009.1"/>
    <property type="molecule type" value="Genomic_DNA"/>
</dbReference>
<dbReference type="Pfam" id="PF13483">
    <property type="entry name" value="Lactamase_B_3"/>
    <property type="match status" value="1"/>
</dbReference>
<proteinExistence type="predicted"/>
<dbReference type="OrthoDB" id="9789133at2"/>
<sequence>MAEVQYLGHACFRLRGRDGTIVCDPYHRSIGFDLGRPTATIVTVSHHHPDHDNVAAVRPLRDRVFVVDGPGEYEIGGVLITGVRTFHDTVKGAERGFNTVYIIHLDDLVFCHLGDLGHELTTSQLEEIGSNVDVLFVPVGGGETIGPATASNVISQIEPRFVIPMHYAMGQTDFNPPLAPLEKFVSEMGMKEYTPEEKLVINANALPADEEQTRIVILRPAHS</sequence>
<reference evidence="1 2" key="1">
    <citation type="submission" date="2016-04" db="EMBL/GenBank/DDBJ databases">
        <title>Chloroflexus islandicus sp. nov., a thermophilic filamentous anoxygenic phototrophic bacterium from geyser Strokkur (Iceland).</title>
        <authorList>
            <person name="Gaisin V.A."/>
            <person name="Kalashnikov A.M."/>
            <person name="Sukhacheva M.V."/>
            <person name="Grouzdev D.S."/>
            <person name="Ivanov T.M."/>
            <person name="Kuznetsov B."/>
            <person name="Gorlenko V.M."/>
        </authorList>
    </citation>
    <scope>NUCLEOTIDE SEQUENCE [LARGE SCALE GENOMIC DNA]</scope>
    <source>
        <strain evidence="2">isl-2</strain>
    </source>
</reference>
<dbReference type="GO" id="GO:0016787">
    <property type="term" value="F:hydrolase activity"/>
    <property type="evidence" value="ECO:0007669"/>
    <property type="project" value="UniProtKB-KW"/>
</dbReference>
<dbReference type="PANTHER" id="PTHR39189">
    <property type="entry name" value="UPF0173 METAL-DEPENDENT HYDROLASE YTKL"/>
    <property type="match status" value="1"/>
</dbReference>
<dbReference type="PANTHER" id="PTHR39189:SF1">
    <property type="entry name" value="UPF0173 METAL-DEPENDENT HYDROLASE YTKL"/>
    <property type="match status" value="1"/>
</dbReference>
<dbReference type="InterPro" id="IPR036866">
    <property type="entry name" value="RibonucZ/Hydroxyglut_hydro"/>
</dbReference>
<keyword evidence="1" id="KW-0378">Hydrolase</keyword>
<evidence type="ECO:0000313" key="2">
    <source>
        <dbReference type="Proteomes" id="UP000078287"/>
    </source>
</evidence>
<evidence type="ECO:0000313" key="1">
    <source>
        <dbReference type="EMBL" id="OAN46009.1"/>
    </source>
</evidence>
<dbReference type="AlphaFoldDB" id="A0A178MB82"/>
<dbReference type="Gene3D" id="3.60.15.10">
    <property type="entry name" value="Ribonuclease Z/Hydroxyacylglutathione hydrolase-like"/>
    <property type="match status" value="1"/>
</dbReference>
<name>A0A178MB82_9CHLR</name>
<accession>A0A178MB82</accession>
<comment type="caution">
    <text evidence="1">The sequence shown here is derived from an EMBL/GenBank/DDBJ whole genome shotgun (WGS) entry which is preliminary data.</text>
</comment>
<dbReference type="STRING" id="1707952.A6A03_01770"/>
<dbReference type="RefSeq" id="WP_066786673.1">
    <property type="nucleotide sequence ID" value="NZ_LWQS01000049.1"/>
</dbReference>
<organism evidence="1 2">
    <name type="scientific">Chloroflexus islandicus</name>
    <dbReference type="NCBI Taxonomy" id="1707952"/>
    <lineage>
        <taxon>Bacteria</taxon>
        <taxon>Bacillati</taxon>
        <taxon>Chloroflexota</taxon>
        <taxon>Chloroflexia</taxon>
        <taxon>Chloroflexales</taxon>
        <taxon>Chloroflexineae</taxon>
        <taxon>Chloroflexaceae</taxon>
        <taxon>Chloroflexus</taxon>
    </lineage>
</organism>
<gene>
    <name evidence="1" type="ORF">A6A03_01770</name>
</gene>
<dbReference type="SUPFAM" id="SSF56281">
    <property type="entry name" value="Metallo-hydrolase/oxidoreductase"/>
    <property type="match status" value="1"/>
</dbReference>
<keyword evidence="2" id="KW-1185">Reference proteome</keyword>
<dbReference type="Proteomes" id="UP000078287">
    <property type="component" value="Unassembled WGS sequence"/>
</dbReference>